<protein>
    <submittedName>
        <fullName evidence="8">Murein endopeptidase</fullName>
    </submittedName>
</protein>
<evidence type="ECO:0000256" key="4">
    <source>
        <dbReference type="ARBA" id="ARBA00022764"/>
    </source>
</evidence>
<gene>
    <name evidence="8" type="ORF">GF068_10140</name>
</gene>
<evidence type="ECO:0000256" key="5">
    <source>
        <dbReference type="ARBA" id="ARBA00022801"/>
    </source>
</evidence>
<dbReference type="GO" id="GO:0030288">
    <property type="term" value="C:outer membrane-bounded periplasmic space"/>
    <property type="evidence" value="ECO:0007669"/>
    <property type="project" value="InterPro"/>
</dbReference>
<dbReference type="GO" id="GO:0046872">
    <property type="term" value="F:metal ion binding"/>
    <property type="evidence" value="ECO:0007669"/>
    <property type="project" value="UniProtKB-KW"/>
</dbReference>
<sequence length="285" mass="30545">MPPRASLLVFCATLVLLLVACTGTPTPLAPGLSGSVGLPHAGVLTGAAALPARGAGYRLLRNTSARYGTPRLVATVKRAAREVAASRPGAPLLVGDLSNRHGGRRNGHRSHRTGRDVDLLLYCTTPDGRSIPSPGFVRFGADGLAATEDKRSPFVRFDTERNWQLVKALVASPEADVEWLFVARWLEALLIEHARARGEDPELVWRAENVLLQPKDSAPHDDHFHLRVACSPTEAVAGCEGRGPAWPWLPEPLALEPWSDAEALSALIDDLLPGEPVTAATTRTP</sequence>
<keyword evidence="1" id="KW-0645">Protease</keyword>
<dbReference type="Gene3D" id="3.30.1380.10">
    <property type="match status" value="1"/>
</dbReference>
<dbReference type="PROSITE" id="PS51257">
    <property type="entry name" value="PROKAR_LIPOPROTEIN"/>
    <property type="match status" value="1"/>
</dbReference>
<dbReference type="GO" id="GO:0006508">
    <property type="term" value="P:proteolysis"/>
    <property type="evidence" value="ECO:0007669"/>
    <property type="project" value="UniProtKB-KW"/>
</dbReference>
<reference evidence="8 9" key="1">
    <citation type="submission" date="2019-10" db="EMBL/GenBank/DDBJ databases">
        <title>A soil myxobacterium in the family Polyangiaceae.</title>
        <authorList>
            <person name="Li Y."/>
            <person name="Wang J."/>
        </authorList>
    </citation>
    <scope>NUCLEOTIDE SEQUENCE [LARGE SCALE GENOMIC DNA]</scope>
    <source>
        <strain evidence="8 9">DSM 14734</strain>
    </source>
</reference>
<keyword evidence="4" id="KW-0574">Periplasm</keyword>
<dbReference type="InterPro" id="IPR005073">
    <property type="entry name" value="Peptidase_M74"/>
</dbReference>
<keyword evidence="7" id="KW-0482">Metalloprotease</keyword>
<dbReference type="GO" id="GO:0008237">
    <property type="term" value="F:metallopeptidase activity"/>
    <property type="evidence" value="ECO:0007669"/>
    <property type="project" value="UniProtKB-KW"/>
</dbReference>
<evidence type="ECO:0000256" key="3">
    <source>
        <dbReference type="ARBA" id="ARBA00022729"/>
    </source>
</evidence>
<keyword evidence="2" id="KW-0479">Metal-binding</keyword>
<evidence type="ECO:0000256" key="7">
    <source>
        <dbReference type="ARBA" id="ARBA00023049"/>
    </source>
</evidence>
<evidence type="ECO:0000313" key="9">
    <source>
        <dbReference type="Proteomes" id="UP000440224"/>
    </source>
</evidence>
<dbReference type="RefSeq" id="WP_153819176.1">
    <property type="nucleotide sequence ID" value="NZ_WJIE01000003.1"/>
</dbReference>
<proteinExistence type="predicted"/>
<evidence type="ECO:0000313" key="8">
    <source>
        <dbReference type="EMBL" id="MRG92285.1"/>
    </source>
</evidence>
<dbReference type="InterPro" id="IPR009045">
    <property type="entry name" value="Zn_M74/Hedgehog-like"/>
</dbReference>
<dbReference type="AlphaFoldDB" id="A0A6N7PQ09"/>
<dbReference type="GO" id="GO:0004252">
    <property type="term" value="F:serine-type endopeptidase activity"/>
    <property type="evidence" value="ECO:0007669"/>
    <property type="project" value="InterPro"/>
</dbReference>
<keyword evidence="3" id="KW-0732">Signal</keyword>
<evidence type="ECO:0000256" key="1">
    <source>
        <dbReference type="ARBA" id="ARBA00022670"/>
    </source>
</evidence>
<dbReference type="EMBL" id="WJIE01000003">
    <property type="protein sequence ID" value="MRG92285.1"/>
    <property type="molecule type" value="Genomic_DNA"/>
</dbReference>
<comment type="caution">
    <text evidence="8">The sequence shown here is derived from an EMBL/GenBank/DDBJ whole genome shotgun (WGS) entry which is preliminary data.</text>
</comment>
<keyword evidence="6" id="KW-0862">Zinc</keyword>
<dbReference type="OrthoDB" id="5513628at2"/>
<keyword evidence="5" id="KW-0378">Hydrolase</keyword>
<evidence type="ECO:0000256" key="2">
    <source>
        <dbReference type="ARBA" id="ARBA00022723"/>
    </source>
</evidence>
<organism evidence="8 9">
    <name type="scientific">Polyangium spumosum</name>
    <dbReference type="NCBI Taxonomy" id="889282"/>
    <lineage>
        <taxon>Bacteria</taxon>
        <taxon>Pseudomonadati</taxon>
        <taxon>Myxococcota</taxon>
        <taxon>Polyangia</taxon>
        <taxon>Polyangiales</taxon>
        <taxon>Polyangiaceae</taxon>
        <taxon>Polyangium</taxon>
    </lineage>
</organism>
<dbReference type="SUPFAM" id="SSF55166">
    <property type="entry name" value="Hedgehog/DD-peptidase"/>
    <property type="match status" value="1"/>
</dbReference>
<name>A0A6N7PQ09_9BACT</name>
<keyword evidence="9" id="KW-1185">Reference proteome</keyword>
<dbReference type="Pfam" id="PF03411">
    <property type="entry name" value="Peptidase_M74"/>
    <property type="match status" value="1"/>
</dbReference>
<dbReference type="Proteomes" id="UP000440224">
    <property type="component" value="Unassembled WGS sequence"/>
</dbReference>
<evidence type="ECO:0000256" key="6">
    <source>
        <dbReference type="ARBA" id="ARBA00022833"/>
    </source>
</evidence>
<accession>A0A6N7PQ09</accession>